<gene>
    <name evidence="1" type="ORF">SA87_08415</name>
</gene>
<name>A0A132NBA7_HYDSH</name>
<evidence type="ECO:0000313" key="1">
    <source>
        <dbReference type="EMBL" id="OAR05162.1"/>
    </source>
</evidence>
<proteinExistence type="predicted"/>
<keyword evidence="2" id="KW-1185">Reference proteome</keyword>
<dbReference type="EMBL" id="JXBB01000004">
    <property type="protein sequence ID" value="OAR05162.1"/>
    <property type="molecule type" value="Genomic_DNA"/>
</dbReference>
<organism evidence="1 2">
    <name type="scientific">Hydrogenibacillus schlegelii</name>
    <name type="common">Bacillus schlegelii</name>
    <dbReference type="NCBI Taxonomy" id="1484"/>
    <lineage>
        <taxon>Bacteria</taxon>
        <taxon>Bacillati</taxon>
        <taxon>Bacillota</taxon>
        <taxon>Bacilli</taxon>
        <taxon>Bacillales</taxon>
        <taxon>Bacillales Family X. Incertae Sedis</taxon>
        <taxon>Hydrogenibacillus</taxon>
    </lineage>
</organism>
<sequence>MVVVFHGTTGIIIRDQDLVNFFARSNPDNLLLTFWADRLGEINNAHTWNFGYKDFSTVHPIEARKNETDPLIQGDPEASHSYVSDWKPAGFF</sequence>
<evidence type="ECO:0000313" key="2">
    <source>
        <dbReference type="Proteomes" id="UP000243024"/>
    </source>
</evidence>
<dbReference type="Proteomes" id="UP000243024">
    <property type="component" value="Unassembled WGS sequence"/>
</dbReference>
<comment type="caution">
    <text evidence="1">The sequence shown here is derived from an EMBL/GenBank/DDBJ whole genome shotgun (WGS) entry which is preliminary data.</text>
</comment>
<reference evidence="1 2" key="1">
    <citation type="submission" date="2015-09" db="EMBL/GenBank/DDBJ databases">
        <title>Draft genome sequence of Hydrogenibacillus schlegelii DSM 2000.</title>
        <authorList>
            <person name="Hemp J."/>
        </authorList>
    </citation>
    <scope>NUCLEOTIDE SEQUENCE [LARGE SCALE GENOMIC DNA]</scope>
    <source>
        <strain evidence="1 2">MA 48</strain>
    </source>
</reference>
<protein>
    <submittedName>
        <fullName evidence="1">Uncharacterized protein</fullName>
    </submittedName>
</protein>
<accession>A0A132NBA7</accession>
<dbReference type="AlphaFoldDB" id="A0A132NBA7"/>